<evidence type="ECO:0000313" key="5">
    <source>
        <dbReference type="EMBL" id="AKH19966.1"/>
    </source>
</evidence>
<keyword evidence="3" id="KW-0804">Transcription</keyword>
<dbReference type="SMART" id="SM00345">
    <property type="entry name" value="HTH_GNTR"/>
    <property type="match status" value="1"/>
</dbReference>
<dbReference type="InterPro" id="IPR000524">
    <property type="entry name" value="Tscrpt_reg_HTH_GntR"/>
</dbReference>
<sequence length="221" mass="25188">MTDRDTIRPNKRRSLTEQAYDALEARIVTGQLEPGMMVSEAQLAKALEMGRMPIRESLQRLARDGLVSIHPRRGVMIPEVSVNTELKLLEVRRPLQNLATRLAARRGSKQHREQMQSLANCLEQLATEQNAEEFLYVLRDVHHLLTEAAANEYIERAMGPVQGMTRRFWYLNMREGDLATGAGLHASIMRTVAEGNEQEAEDLSNSLMDYLEQFARRTLDI</sequence>
<evidence type="ECO:0000256" key="1">
    <source>
        <dbReference type="ARBA" id="ARBA00023015"/>
    </source>
</evidence>
<dbReference type="RefSeq" id="WP_046858901.1">
    <property type="nucleotide sequence ID" value="NZ_CP011412.1"/>
</dbReference>
<dbReference type="Pfam" id="PF00392">
    <property type="entry name" value="GntR"/>
    <property type="match status" value="1"/>
</dbReference>
<keyword evidence="1" id="KW-0805">Transcription regulation</keyword>
<feature type="domain" description="HTH gntR-type" evidence="4">
    <location>
        <begin position="13"/>
        <end position="80"/>
    </location>
</feature>
<proteinExistence type="predicted"/>
<dbReference type="PANTHER" id="PTHR43537:SF5">
    <property type="entry name" value="UXU OPERON TRANSCRIPTIONAL REGULATOR"/>
    <property type="match status" value="1"/>
</dbReference>
<organism evidence="5 6">
    <name type="scientific">Sedimenticola thiotaurini</name>
    <dbReference type="NCBI Taxonomy" id="1543721"/>
    <lineage>
        <taxon>Bacteria</taxon>
        <taxon>Pseudomonadati</taxon>
        <taxon>Pseudomonadota</taxon>
        <taxon>Gammaproteobacteria</taxon>
        <taxon>Chromatiales</taxon>
        <taxon>Sedimenticolaceae</taxon>
        <taxon>Sedimenticola</taxon>
    </lineage>
</organism>
<gene>
    <name evidence="5" type="ORF">AAY24_05945</name>
</gene>
<evidence type="ECO:0000256" key="2">
    <source>
        <dbReference type="ARBA" id="ARBA00023125"/>
    </source>
</evidence>
<dbReference type="AlphaFoldDB" id="A0A0F7JTU3"/>
<dbReference type="Proteomes" id="UP000034410">
    <property type="component" value="Chromosome"/>
</dbReference>
<dbReference type="Gene3D" id="1.20.120.530">
    <property type="entry name" value="GntR ligand-binding domain-like"/>
    <property type="match status" value="1"/>
</dbReference>
<evidence type="ECO:0000313" key="6">
    <source>
        <dbReference type="Proteomes" id="UP000034410"/>
    </source>
</evidence>
<accession>A0A0F7JTU3</accession>
<evidence type="ECO:0000256" key="3">
    <source>
        <dbReference type="ARBA" id="ARBA00023163"/>
    </source>
</evidence>
<dbReference type="PRINTS" id="PR00035">
    <property type="entry name" value="HTHGNTR"/>
</dbReference>
<dbReference type="InterPro" id="IPR036388">
    <property type="entry name" value="WH-like_DNA-bd_sf"/>
</dbReference>
<dbReference type="Gene3D" id="1.10.10.10">
    <property type="entry name" value="Winged helix-like DNA-binding domain superfamily/Winged helix DNA-binding domain"/>
    <property type="match status" value="1"/>
</dbReference>
<dbReference type="Pfam" id="PF07729">
    <property type="entry name" value="FCD"/>
    <property type="match status" value="1"/>
</dbReference>
<protein>
    <recommendedName>
        <fullName evidence="4">HTH gntR-type domain-containing protein</fullName>
    </recommendedName>
</protein>
<reference evidence="5 6" key="1">
    <citation type="journal article" date="2015" name="Genome Announc.">
        <title>Complete Genome Sequence of Sedimenticola thiotaurini Strain SIP-G1, a Polyphosphate- and Polyhydroxyalkanoate-Accumulating Sulfur-Oxidizing Gammaproteobacterium Isolated from Salt Marsh Sediments.</title>
        <authorList>
            <person name="Flood B.E."/>
            <person name="Jones D.S."/>
            <person name="Bailey J.V."/>
        </authorList>
    </citation>
    <scope>NUCLEOTIDE SEQUENCE [LARGE SCALE GENOMIC DNA]</scope>
    <source>
        <strain evidence="5 6">SIP-G1</strain>
    </source>
</reference>
<keyword evidence="6" id="KW-1185">Reference proteome</keyword>
<dbReference type="SUPFAM" id="SSF48008">
    <property type="entry name" value="GntR ligand-binding domain-like"/>
    <property type="match status" value="1"/>
</dbReference>
<dbReference type="OrthoDB" id="9799812at2"/>
<name>A0A0F7JTU3_9GAMM</name>
<dbReference type="SUPFAM" id="SSF46785">
    <property type="entry name" value="Winged helix' DNA-binding domain"/>
    <property type="match status" value="1"/>
</dbReference>
<evidence type="ECO:0000259" key="4">
    <source>
        <dbReference type="PROSITE" id="PS50949"/>
    </source>
</evidence>
<dbReference type="SMART" id="SM00895">
    <property type="entry name" value="FCD"/>
    <property type="match status" value="1"/>
</dbReference>
<dbReference type="CDD" id="cd07377">
    <property type="entry name" value="WHTH_GntR"/>
    <property type="match status" value="1"/>
</dbReference>
<dbReference type="PANTHER" id="PTHR43537">
    <property type="entry name" value="TRANSCRIPTIONAL REGULATOR, GNTR FAMILY"/>
    <property type="match status" value="1"/>
</dbReference>
<dbReference type="EMBL" id="CP011412">
    <property type="protein sequence ID" value="AKH19966.1"/>
    <property type="molecule type" value="Genomic_DNA"/>
</dbReference>
<dbReference type="InterPro" id="IPR036390">
    <property type="entry name" value="WH_DNA-bd_sf"/>
</dbReference>
<dbReference type="GO" id="GO:0003677">
    <property type="term" value="F:DNA binding"/>
    <property type="evidence" value="ECO:0007669"/>
    <property type="project" value="UniProtKB-KW"/>
</dbReference>
<dbReference type="InterPro" id="IPR008920">
    <property type="entry name" value="TF_FadR/GntR_C"/>
</dbReference>
<dbReference type="PROSITE" id="PS50949">
    <property type="entry name" value="HTH_GNTR"/>
    <property type="match status" value="1"/>
</dbReference>
<keyword evidence="2" id="KW-0238">DNA-binding</keyword>
<dbReference type="GO" id="GO:0003700">
    <property type="term" value="F:DNA-binding transcription factor activity"/>
    <property type="evidence" value="ECO:0007669"/>
    <property type="project" value="InterPro"/>
</dbReference>
<dbReference type="KEGG" id="seds:AAY24_05945"/>
<dbReference type="InterPro" id="IPR011711">
    <property type="entry name" value="GntR_C"/>
</dbReference>